<feature type="compositionally biased region" description="Low complexity" evidence="1">
    <location>
        <begin position="382"/>
        <end position="394"/>
    </location>
</feature>
<feature type="transmembrane region" description="Helical" evidence="2">
    <location>
        <begin position="34"/>
        <end position="53"/>
    </location>
</feature>
<keyword evidence="2" id="KW-0472">Membrane</keyword>
<keyword evidence="4" id="KW-1185">Reference proteome</keyword>
<evidence type="ECO:0000256" key="2">
    <source>
        <dbReference type="SAM" id="Phobius"/>
    </source>
</evidence>
<reference evidence="3 4" key="1">
    <citation type="submission" date="2023-11" db="EMBL/GenBank/DDBJ databases">
        <title>Lentzea sokolovensis, sp. nov., Lentzea kristufkii, sp. nov., and Lentzea miocenensis, sp. nov., rare actinobacteria from Sokolov Coal Basin, Miocene lacustrine sediment, Czech Republic.</title>
        <authorList>
            <person name="Lara A."/>
            <person name="Kotroba L."/>
            <person name="Nouioui I."/>
            <person name="Neumann-Schaal M."/>
            <person name="Mast Y."/>
            <person name="Chronakova A."/>
        </authorList>
    </citation>
    <scope>NUCLEOTIDE SEQUENCE [LARGE SCALE GENOMIC DNA]</scope>
    <source>
        <strain evidence="3 4">BCCO 10_0856</strain>
    </source>
</reference>
<feature type="transmembrane region" description="Helical" evidence="2">
    <location>
        <begin position="59"/>
        <end position="83"/>
    </location>
</feature>
<feature type="region of interest" description="Disordered" evidence="1">
    <location>
        <begin position="361"/>
        <end position="394"/>
    </location>
</feature>
<dbReference type="EMBL" id="JAXAVW010000006">
    <property type="protein sequence ID" value="MDX8030305.1"/>
    <property type="molecule type" value="Genomic_DNA"/>
</dbReference>
<protein>
    <submittedName>
        <fullName evidence="3">Uncharacterized protein</fullName>
    </submittedName>
</protein>
<proteinExistence type="predicted"/>
<evidence type="ECO:0000313" key="3">
    <source>
        <dbReference type="EMBL" id="MDX8030305.1"/>
    </source>
</evidence>
<sequence length="394" mass="41915">MLKYLEPRTDVPAKDDWSTRLSLRDDGVGTEHRVVAFLAVVTFAACFFVPSSAANTVAMVVLGWILLLYLVAPLVGVAGARALRRGLLDEPWRRVPATVAEKPENDPCDRVLLDGLVLKGSFHDLPDMILDRQEVFVCGPDADGRAMIRAAGSADMRPAEVDEGEYPPAARVDRALGRPQDDPALREAARLVRVLIPGMLGLLTVSLVIAGVLVALSVSPVVPTGLMAAGLLVLPTVLDLPAGIGAARRARVAANAVLHSEQWVPAPITLFPWRRGHHLAGIADLPDGPALVRFPNPDVDVTANVVDTGVVWIAGRHGDLIAVGVPWTNSLAHAVVSPRRAGQQADPTSWFRRWRQKDLSDLPGSTGVFPAGGRRAARARRPASPSAAPTPDGG</sequence>
<feature type="transmembrane region" description="Helical" evidence="2">
    <location>
        <begin position="222"/>
        <end position="242"/>
    </location>
</feature>
<accession>A0ABU4SWL2</accession>
<evidence type="ECO:0000256" key="1">
    <source>
        <dbReference type="SAM" id="MobiDB-lite"/>
    </source>
</evidence>
<dbReference type="Proteomes" id="UP001285521">
    <property type="component" value="Unassembled WGS sequence"/>
</dbReference>
<comment type="caution">
    <text evidence="3">The sequence shown here is derived from an EMBL/GenBank/DDBJ whole genome shotgun (WGS) entry which is preliminary data.</text>
</comment>
<keyword evidence="2" id="KW-0812">Transmembrane</keyword>
<name>A0ABU4SWL2_9PSEU</name>
<organism evidence="3 4">
    <name type="scientific">Lentzea miocenica</name>
    <dbReference type="NCBI Taxonomy" id="3095431"/>
    <lineage>
        <taxon>Bacteria</taxon>
        <taxon>Bacillati</taxon>
        <taxon>Actinomycetota</taxon>
        <taxon>Actinomycetes</taxon>
        <taxon>Pseudonocardiales</taxon>
        <taxon>Pseudonocardiaceae</taxon>
        <taxon>Lentzea</taxon>
    </lineage>
</organism>
<gene>
    <name evidence="3" type="ORF">SK803_08785</name>
</gene>
<dbReference type="RefSeq" id="WP_319965318.1">
    <property type="nucleotide sequence ID" value="NZ_JAXAVW010000006.1"/>
</dbReference>
<evidence type="ECO:0000313" key="4">
    <source>
        <dbReference type="Proteomes" id="UP001285521"/>
    </source>
</evidence>
<feature type="transmembrane region" description="Helical" evidence="2">
    <location>
        <begin position="194"/>
        <end position="216"/>
    </location>
</feature>
<reference evidence="3 4" key="2">
    <citation type="submission" date="2023-11" db="EMBL/GenBank/DDBJ databases">
        <authorList>
            <person name="Lara A.C."/>
            <person name="Chronakova A."/>
        </authorList>
    </citation>
    <scope>NUCLEOTIDE SEQUENCE [LARGE SCALE GENOMIC DNA]</scope>
    <source>
        <strain evidence="3 4">BCCO 10_0856</strain>
    </source>
</reference>
<keyword evidence="2" id="KW-1133">Transmembrane helix</keyword>